<dbReference type="InterPro" id="IPR012674">
    <property type="entry name" value="Calycin"/>
</dbReference>
<dbReference type="Proteomes" id="UP000838412">
    <property type="component" value="Chromosome 16"/>
</dbReference>
<dbReference type="AlphaFoldDB" id="A0A8J9Z667"/>
<gene>
    <name evidence="1" type="primary">Hypp7984</name>
    <name evidence="1" type="ORF">BLAG_LOCUS9272</name>
</gene>
<dbReference type="EMBL" id="OV696701">
    <property type="protein sequence ID" value="CAH1247669.1"/>
    <property type="molecule type" value="Genomic_DNA"/>
</dbReference>
<proteinExistence type="predicted"/>
<reference evidence="1" key="1">
    <citation type="submission" date="2022-01" db="EMBL/GenBank/DDBJ databases">
        <authorList>
            <person name="Braso-Vives M."/>
        </authorList>
    </citation>
    <scope>NUCLEOTIDE SEQUENCE</scope>
</reference>
<evidence type="ECO:0000313" key="1">
    <source>
        <dbReference type="EMBL" id="CAH1247669.1"/>
    </source>
</evidence>
<keyword evidence="2" id="KW-1185">Reference proteome</keyword>
<evidence type="ECO:0000313" key="2">
    <source>
        <dbReference type="Proteomes" id="UP000838412"/>
    </source>
</evidence>
<name>A0A8J9Z667_BRALA</name>
<accession>A0A8J9Z667</accession>
<organism evidence="1 2">
    <name type="scientific">Branchiostoma lanceolatum</name>
    <name type="common">Common lancelet</name>
    <name type="synonym">Amphioxus lanceolatum</name>
    <dbReference type="NCBI Taxonomy" id="7740"/>
    <lineage>
        <taxon>Eukaryota</taxon>
        <taxon>Metazoa</taxon>
        <taxon>Chordata</taxon>
        <taxon>Cephalochordata</taxon>
        <taxon>Leptocardii</taxon>
        <taxon>Amphioxiformes</taxon>
        <taxon>Branchiostomatidae</taxon>
        <taxon>Branchiostoma</taxon>
    </lineage>
</organism>
<protein>
    <submittedName>
        <fullName evidence="1">Hypp7984 protein</fullName>
    </submittedName>
</protein>
<dbReference type="SUPFAM" id="SSF50814">
    <property type="entry name" value="Lipocalins"/>
    <property type="match status" value="2"/>
</dbReference>
<sequence length="215" mass="25407">MANMEELTQINGRWQHDHSQNENYDDYLRENGMGWFARKMMQWLKFSPVEEYIVNGNQITYRNYANQNRPFEMTQTVGQPPIATFAPGFGSFQLSFRVAKRLSNMAKMEQIAQISGRWQQDHSLDENYDLFLRENGMGWFVRKLIKWFKLSAVEEYIVNGDQITYRQYTNQNRPPYEVTLTVGQPPITTYMEGLGHFQTILLPSGKRCRRVLKRV</sequence>
<dbReference type="Gene3D" id="2.40.128.20">
    <property type="match status" value="2"/>
</dbReference>